<sequence length="352" mass="39906">MAQFRLDQARVTDFPKFDDFAGMRQYVLGPLRYPKPQTNKLETYGWSPTMYGPTINVARGHSEAGCWRDGAAEADALSAWTGDIDNKSDAASHVTEAQVALGLASLMPARQPVEHFTYTTYSSSVERRKFRLVVETDRDLTRTEQRDICVLLNERVFNEQADGSIYDPGDHLYGPPYQTEITIAHGVPIAVDAFLAMARALRMQRPELWVPFEKKEARMIRGATLKEAAVVPVRMIDRSPRSDFGGINDPAVFNPAWRDEYPMTVVQGSHYATMLSLLGKVWRKTGGRLSFGEMRQVFDEIDALDGFYMSCKYPSDKPDEMLDFVMSQPVADDARPNTTALEWRIRRLKNKF</sequence>
<name>A0ABS1UET0_9PROT</name>
<evidence type="ECO:0000313" key="1">
    <source>
        <dbReference type="EMBL" id="MBL6082675.1"/>
    </source>
</evidence>
<protein>
    <submittedName>
        <fullName evidence="1">Uncharacterized protein</fullName>
    </submittedName>
</protein>
<gene>
    <name evidence="1" type="ORF">JMJ56_32445</name>
</gene>
<reference evidence="1 2" key="1">
    <citation type="submission" date="2021-01" db="EMBL/GenBank/DDBJ databases">
        <title>Belnapia mucosa sp. nov. and Belnapia arida sp. nov., isolated from the Tabernas Desert (Almeria, Spain).</title>
        <authorList>
            <person name="Molina-Menor E."/>
            <person name="Vidal-Verdu A."/>
            <person name="Calonge A."/>
            <person name="Satari L."/>
            <person name="Pereto J."/>
            <person name="Porcar M."/>
        </authorList>
    </citation>
    <scope>NUCLEOTIDE SEQUENCE [LARGE SCALE GENOMIC DNA]</scope>
    <source>
        <strain evidence="1 2">T18</strain>
    </source>
</reference>
<comment type="caution">
    <text evidence="1">The sequence shown here is derived from an EMBL/GenBank/DDBJ whole genome shotgun (WGS) entry which is preliminary data.</text>
</comment>
<accession>A0ABS1UET0</accession>
<dbReference type="EMBL" id="JAETWB010000098">
    <property type="protein sequence ID" value="MBL6082675.1"/>
    <property type="molecule type" value="Genomic_DNA"/>
</dbReference>
<evidence type="ECO:0000313" key="2">
    <source>
        <dbReference type="Proteomes" id="UP000660885"/>
    </source>
</evidence>
<proteinExistence type="predicted"/>
<dbReference type="Proteomes" id="UP000660885">
    <property type="component" value="Unassembled WGS sequence"/>
</dbReference>
<keyword evidence="2" id="KW-1185">Reference proteome</keyword>
<dbReference type="RefSeq" id="WP_202836007.1">
    <property type="nucleotide sequence ID" value="NZ_JAETWB010000098.1"/>
</dbReference>
<organism evidence="1 2">
    <name type="scientific">Belnapia arida</name>
    <dbReference type="NCBI Taxonomy" id="2804533"/>
    <lineage>
        <taxon>Bacteria</taxon>
        <taxon>Pseudomonadati</taxon>
        <taxon>Pseudomonadota</taxon>
        <taxon>Alphaproteobacteria</taxon>
        <taxon>Acetobacterales</taxon>
        <taxon>Roseomonadaceae</taxon>
        <taxon>Belnapia</taxon>
    </lineage>
</organism>